<comment type="caution">
    <text evidence="2">The sequence shown here is derived from an EMBL/GenBank/DDBJ whole genome shotgun (WGS) entry which is preliminary data.</text>
</comment>
<dbReference type="PANTHER" id="PTHR36345">
    <property type="entry name" value="CCG-BINDING PROTEIN 1"/>
    <property type="match status" value="1"/>
</dbReference>
<evidence type="ECO:0000313" key="2">
    <source>
        <dbReference type="EMBL" id="RWR73544.1"/>
    </source>
</evidence>
<feature type="region of interest" description="Disordered" evidence="1">
    <location>
        <begin position="75"/>
        <end position="123"/>
    </location>
</feature>
<proteinExistence type="predicted"/>
<evidence type="ECO:0000313" key="3">
    <source>
        <dbReference type="Proteomes" id="UP000283530"/>
    </source>
</evidence>
<sequence>MLTTQFSERIWNSHLLMWPHYGWPMDVEKLLIQSGGVKTLMGCLNGIEAIRKLRNRELEANEQLNAKDQNLSHFPIPDCLPKTQEELEEEEEARMPDSPFTRLLRSKGKSPAWCSVPPDNETD</sequence>
<dbReference type="OrthoDB" id="1924011at2759"/>
<dbReference type="EMBL" id="QPKB01000001">
    <property type="protein sequence ID" value="RWR73544.1"/>
    <property type="molecule type" value="Genomic_DNA"/>
</dbReference>
<dbReference type="GO" id="GO:0010183">
    <property type="term" value="P:pollen tube guidance"/>
    <property type="evidence" value="ECO:0007669"/>
    <property type="project" value="InterPro"/>
</dbReference>
<dbReference type="GO" id="GO:0005829">
    <property type="term" value="C:cytosol"/>
    <property type="evidence" value="ECO:0007669"/>
    <property type="project" value="TreeGrafter"/>
</dbReference>
<name>A0A443N4V1_9MAGN</name>
<dbReference type="PANTHER" id="PTHR36345:SF1">
    <property type="entry name" value="CCG-BINDING PROTEIN 1"/>
    <property type="match status" value="1"/>
</dbReference>
<dbReference type="InterPro" id="IPR037502">
    <property type="entry name" value="CBP1"/>
</dbReference>
<gene>
    <name evidence="2" type="ORF">CKAN_00183200</name>
</gene>
<dbReference type="GO" id="GO:0005634">
    <property type="term" value="C:nucleus"/>
    <property type="evidence" value="ECO:0007669"/>
    <property type="project" value="TreeGrafter"/>
</dbReference>
<reference evidence="2 3" key="1">
    <citation type="journal article" date="2019" name="Nat. Plants">
        <title>Stout camphor tree genome fills gaps in understanding of flowering plant genome evolution.</title>
        <authorList>
            <person name="Chaw S.M."/>
            <person name="Liu Y.C."/>
            <person name="Wu Y.W."/>
            <person name="Wang H.Y."/>
            <person name="Lin C.I."/>
            <person name="Wu C.S."/>
            <person name="Ke H.M."/>
            <person name="Chang L.Y."/>
            <person name="Hsu C.Y."/>
            <person name="Yang H.T."/>
            <person name="Sudianto E."/>
            <person name="Hsu M.H."/>
            <person name="Wu K.P."/>
            <person name="Wang L.N."/>
            <person name="Leebens-Mack J.H."/>
            <person name="Tsai I.J."/>
        </authorList>
    </citation>
    <scope>NUCLEOTIDE SEQUENCE [LARGE SCALE GENOMIC DNA]</scope>
    <source>
        <strain evidence="3">cv. Chaw 1501</strain>
        <tissue evidence="2">Young leaves</tissue>
    </source>
</reference>
<accession>A0A443N4V1</accession>
<evidence type="ECO:0000256" key="1">
    <source>
        <dbReference type="SAM" id="MobiDB-lite"/>
    </source>
</evidence>
<dbReference type="AlphaFoldDB" id="A0A443N4V1"/>
<dbReference type="Proteomes" id="UP000283530">
    <property type="component" value="Unassembled WGS sequence"/>
</dbReference>
<dbReference type="GO" id="GO:0036033">
    <property type="term" value="F:mediator complex binding"/>
    <property type="evidence" value="ECO:0007669"/>
    <property type="project" value="InterPro"/>
</dbReference>
<organism evidence="2 3">
    <name type="scientific">Cinnamomum micranthum f. kanehirae</name>
    <dbReference type="NCBI Taxonomy" id="337451"/>
    <lineage>
        <taxon>Eukaryota</taxon>
        <taxon>Viridiplantae</taxon>
        <taxon>Streptophyta</taxon>
        <taxon>Embryophyta</taxon>
        <taxon>Tracheophyta</taxon>
        <taxon>Spermatophyta</taxon>
        <taxon>Magnoliopsida</taxon>
        <taxon>Magnoliidae</taxon>
        <taxon>Laurales</taxon>
        <taxon>Lauraceae</taxon>
        <taxon>Cinnamomum</taxon>
    </lineage>
</organism>
<keyword evidence="3" id="KW-1185">Reference proteome</keyword>
<protein>
    <submittedName>
        <fullName evidence="2">CCG-binding protein 1-like protein</fullName>
    </submittedName>
</protein>